<reference evidence="10 11" key="1">
    <citation type="submission" date="2018-01" db="EMBL/GenBank/DDBJ databases">
        <title>Genome Sequencing and Assembly of Anaerobacter polyendosporus strain CT4.</title>
        <authorList>
            <person name="Tachaapaikoon C."/>
            <person name="Sutheeworapong S."/>
            <person name="Jenjaroenpun P."/>
            <person name="Wongsurawat T."/>
            <person name="Nookeaw I."/>
            <person name="Cheawchanlertfa P."/>
            <person name="Kosugi A."/>
            <person name="Cheevadhanarak S."/>
            <person name="Ratanakhanokchai K."/>
        </authorList>
    </citation>
    <scope>NUCLEOTIDE SEQUENCE [LARGE SCALE GENOMIC DNA]</scope>
    <source>
        <strain evidence="10 11">CT4</strain>
    </source>
</reference>
<dbReference type="GO" id="GO:0015225">
    <property type="term" value="F:biotin transmembrane transporter activity"/>
    <property type="evidence" value="ECO:0007669"/>
    <property type="project" value="UniProtKB-UniRule"/>
</dbReference>
<keyword evidence="3 8" id="KW-0813">Transport</keyword>
<comment type="similarity">
    <text evidence="2 8">Belongs to the BioY family.</text>
</comment>
<evidence type="ECO:0000256" key="8">
    <source>
        <dbReference type="PIRNR" id="PIRNR016661"/>
    </source>
</evidence>
<feature type="transmembrane region" description="Helical" evidence="9">
    <location>
        <begin position="112"/>
        <end position="137"/>
    </location>
</feature>
<dbReference type="EMBL" id="CP025746">
    <property type="protein sequence ID" value="QAA32587.1"/>
    <property type="molecule type" value="Genomic_DNA"/>
</dbReference>
<evidence type="ECO:0000256" key="1">
    <source>
        <dbReference type="ARBA" id="ARBA00004651"/>
    </source>
</evidence>
<dbReference type="Proteomes" id="UP000286268">
    <property type="component" value="Chromosome"/>
</dbReference>
<organism evidence="10 11">
    <name type="scientific">Clostridium manihotivorum</name>
    <dbReference type="NCBI Taxonomy" id="2320868"/>
    <lineage>
        <taxon>Bacteria</taxon>
        <taxon>Bacillati</taxon>
        <taxon>Bacillota</taxon>
        <taxon>Clostridia</taxon>
        <taxon>Eubacteriales</taxon>
        <taxon>Clostridiaceae</taxon>
        <taxon>Clostridium</taxon>
    </lineage>
</organism>
<feature type="transmembrane region" description="Helical" evidence="9">
    <location>
        <begin position="143"/>
        <end position="168"/>
    </location>
</feature>
<evidence type="ECO:0000256" key="3">
    <source>
        <dbReference type="ARBA" id="ARBA00022448"/>
    </source>
</evidence>
<dbReference type="PANTHER" id="PTHR34295:SF4">
    <property type="entry name" value="BIOTIN TRANSPORTER BIOY-RELATED"/>
    <property type="match status" value="1"/>
</dbReference>
<accession>A0A3R5V8F7</accession>
<evidence type="ECO:0000256" key="9">
    <source>
        <dbReference type="SAM" id="Phobius"/>
    </source>
</evidence>
<dbReference type="Pfam" id="PF02632">
    <property type="entry name" value="BioY"/>
    <property type="match status" value="1"/>
</dbReference>
<evidence type="ECO:0000313" key="11">
    <source>
        <dbReference type="Proteomes" id="UP000286268"/>
    </source>
</evidence>
<dbReference type="PANTHER" id="PTHR34295">
    <property type="entry name" value="BIOTIN TRANSPORTER BIOY"/>
    <property type="match status" value="1"/>
</dbReference>
<keyword evidence="7 8" id="KW-0472">Membrane</keyword>
<evidence type="ECO:0000256" key="2">
    <source>
        <dbReference type="ARBA" id="ARBA00010692"/>
    </source>
</evidence>
<evidence type="ECO:0000313" key="10">
    <source>
        <dbReference type="EMBL" id="QAA32587.1"/>
    </source>
</evidence>
<comment type="subcellular location">
    <subcellularLocation>
        <location evidence="1 8">Cell membrane</location>
        <topology evidence="1 8">Multi-pass membrane protein</topology>
    </subcellularLocation>
</comment>
<evidence type="ECO:0000256" key="4">
    <source>
        <dbReference type="ARBA" id="ARBA00022475"/>
    </source>
</evidence>
<keyword evidence="6 9" id="KW-1133">Transmembrane helix</keyword>
<feature type="transmembrane region" description="Helical" evidence="9">
    <location>
        <begin position="81"/>
        <end position="105"/>
    </location>
</feature>
<keyword evidence="11" id="KW-1185">Reference proteome</keyword>
<evidence type="ECO:0000256" key="7">
    <source>
        <dbReference type="ARBA" id="ARBA00023136"/>
    </source>
</evidence>
<dbReference type="InterPro" id="IPR003784">
    <property type="entry name" value="BioY"/>
</dbReference>
<dbReference type="AlphaFoldDB" id="A0A3R5V8F7"/>
<protein>
    <recommendedName>
        <fullName evidence="8">Biotin transporter</fullName>
    </recommendedName>
</protein>
<dbReference type="Gene3D" id="1.10.1760.20">
    <property type="match status" value="1"/>
</dbReference>
<proteinExistence type="inferred from homology"/>
<feature type="transmembrane region" description="Helical" evidence="9">
    <location>
        <begin position="7"/>
        <end position="28"/>
    </location>
</feature>
<keyword evidence="5 9" id="KW-0812">Transmembrane</keyword>
<gene>
    <name evidence="10" type="ORF">C1I91_13600</name>
</gene>
<dbReference type="PIRSF" id="PIRSF016661">
    <property type="entry name" value="BioY"/>
    <property type="match status" value="1"/>
</dbReference>
<evidence type="ECO:0000256" key="6">
    <source>
        <dbReference type="ARBA" id="ARBA00022989"/>
    </source>
</evidence>
<dbReference type="OrthoDB" id="9803495at2"/>
<sequence>MSKKIQLIDMIYAALFAVLISILGYLVIPLPFSPVPLTGQTLAVMLAGSVLSPLQAGLSLITFIFMGIIGLPVFSGGASGIGVIVGSNGGYLIGFFIGAVIISLIRNKSNSIPLLIVANILGGIIIVYILGVLWLSFITKMGIYKAFTLGALPFIPGDIIKAIIAAFIAKRINALRRKAISY</sequence>
<keyword evidence="4 8" id="KW-1003">Cell membrane</keyword>
<dbReference type="KEGG" id="cmah:C1I91_13600"/>
<name>A0A3R5V8F7_9CLOT</name>
<dbReference type="RefSeq" id="WP_128213374.1">
    <property type="nucleotide sequence ID" value="NZ_CP025746.1"/>
</dbReference>
<evidence type="ECO:0000256" key="5">
    <source>
        <dbReference type="ARBA" id="ARBA00022692"/>
    </source>
</evidence>
<dbReference type="GO" id="GO:0005886">
    <property type="term" value="C:plasma membrane"/>
    <property type="evidence" value="ECO:0007669"/>
    <property type="project" value="UniProtKB-SubCell"/>
</dbReference>